<evidence type="ECO:0000313" key="5">
    <source>
        <dbReference type="Proteomes" id="UP000584663"/>
    </source>
</evidence>
<organism evidence="4 5">
    <name type="scientific">Sphingomonas yabuuchiae</name>
    <dbReference type="NCBI Taxonomy" id="172044"/>
    <lineage>
        <taxon>Bacteria</taxon>
        <taxon>Pseudomonadati</taxon>
        <taxon>Pseudomonadota</taxon>
        <taxon>Alphaproteobacteria</taxon>
        <taxon>Sphingomonadales</taxon>
        <taxon>Sphingomonadaceae</taxon>
        <taxon>Sphingomonas</taxon>
    </lineage>
</organism>
<dbReference type="Pfam" id="PF07995">
    <property type="entry name" value="GSDH"/>
    <property type="match status" value="1"/>
</dbReference>
<accession>A0ABR6K430</accession>
<evidence type="ECO:0000256" key="1">
    <source>
        <dbReference type="SAM" id="MobiDB-lite"/>
    </source>
</evidence>
<evidence type="ECO:0000313" key="4">
    <source>
        <dbReference type="EMBL" id="MBB4607850.1"/>
    </source>
</evidence>
<name>A0ABR6K430_9SPHN</name>
<protein>
    <submittedName>
        <fullName evidence="4">Glucose/arabinose dehydrogenase</fullName>
    </submittedName>
</protein>
<comment type="caution">
    <text evidence="4">The sequence shown here is derived from an EMBL/GenBank/DDBJ whole genome shotgun (WGS) entry which is preliminary data.</text>
</comment>
<proteinExistence type="predicted"/>
<dbReference type="PANTHER" id="PTHR19328:SF75">
    <property type="entry name" value="ALDOSE SUGAR DEHYDROGENASE YLII"/>
    <property type="match status" value="1"/>
</dbReference>
<gene>
    <name evidence="4" type="ORF">GGQ89_000038</name>
</gene>
<feature type="region of interest" description="Disordered" evidence="1">
    <location>
        <begin position="22"/>
        <end position="52"/>
    </location>
</feature>
<keyword evidence="5" id="KW-1185">Reference proteome</keyword>
<dbReference type="InterPro" id="IPR011041">
    <property type="entry name" value="Quinoprot_gluc/sorb_DH_b-prop"/>
</dbReference>
<dbReference type="Proteomes" id="UP000584663">
    <property type="component" value="Unassembled WGS sequence"/>
</dbReference>
<dbReference type="SUPFAM" id="SSF50952">
    <property type="entry name" value="Soluble quinoprotein glucose dehydrogenase"/>
    <property type="match status" value="1"/>
</dbReference>
<feature type="chain" id="PRO_5047287510" evidence="2">
    <location>
        <begin position="19"/>
        <end position="401"/>
    </location>
</feature>
<feature type="compositionally biased region" description="Low complexity" evidence="1">
    <location>
        <begin position="30"/>
        <end position="52"/>
    </location>
</feature>
<dbReference type="Gene3D" id="2.120.10.30">
    <property type="entry name" value="TolB, C-terminal domain"/>
    <property type="match status" value="1"/>
</dbReference>
<dbReference type="PROSITE" id="PS51257">
    <property type="entry name" value="PROKAR_LIPOPROTEIN"/>
    <property type="match status" value="1"/>
</dbReference>
<evidence type="ECO:0000256" key="2">
    <source>
        <dbReference type="SAM" id="SignalP"/>
    </source>
</evidence>
<feature type="domain" description="Glucose/Sorbosone dehydrogenase" evidence="3">
    <location>
        <begin position="69"/>
        <end position="396"/>
    </location>
</feature>
<feature type="signal peptide" evidence="2">
    <location>
        <begin position="1"/>
        <end position="18"/>
    </location>
</feature>
<dbReference type="PANTHER" id="PTHR19328">
    <property type="entry name" value="HEDGEHOG-INTERACTING PROTEIN"/>
    <property type="match status" value="1"/>
</dbReference>
<sequence>MMKLPLFAALPVALIACSGNGPGPSETGNTSPITVTPGGTPSPSPSATASPPATVVNGQPFGRTVIADFDAPWAMTFLPDRRMLVTEKDGRMLLVGADGQARQTVARIAVDSAGQGGLMDVVLAPDFAQSGRVYFSYSAAADGGKRVVLARGRLAEANGAAQLTAVETLWAATPAVTGDGHYSGRIAFSPDGQYLFFTAGDRQKFTPAQDPKATLGKVLRLTPDGQPAPGNPLAAQGFDPAVWSYGHRNLLGIAFDGAGNLWQQEMGPKGGDELNLILPGRNYGWPNASNGSHYDGRDIPDHRAGDGYEAPKVWWNPVISPGGLMIYSGSLFPQWRGDAFIGGLSSKALIRVDLSGTSATKGDQWDMGARIREVEQGPDGAIYVLEDGGDSQGRLIKLTPA</sequence>
<evidence type="ECO:0000259" key="3">
    <source>
        <dbReference type="Pfam" id="PF07995"/>
    </source>
</evidence>
<keyword evidence="2" id="KW-0732">Signal</keyword>
<reference evidence="4 5" key="1">
    <citation type="submission" date="2020-08" db="EMBL/GenBank/DDBJ databases">
        <title>Genomic Encyclopedia of Type Strains, Phase IV (KMG-IV): sequencing the most valuable type-strain genomes for metagenomic binning, comparative biology and taxonomic classification.</title>
        <authorList>
            <person name="Goeker M."/>
        </authorList>
    </citation>
    <scope>NUCLEOTIDE SEQUENCE [LARGE SCALE GENOMIC DNA]</scope>
    <source>
        <strain evidence="4 5">DSM 14562</strain>
    </source>
</reference>
<dbReference type="InterPro" id="IPR011042">
    <property type="entry name" value="6-blade_b-propeller_TolB-like"/>
</dbReference>
<dbReference type="InterPro" id="IPR012938">
    <property type="entry name" value="Glc/Sorbosone_DH"/>
</dbReference>
<dbReference type="EMBL" id="JACHNX010000001">
    <property type="protein sequence ID" value="MBB4607850.1"/>
    <property type="molecule type" value="Genomic_DNA"/>
</dbReference>